<protein>
    <recommendedName>
        <fullName evidence="2">FtsK domain-containing protein</fullName>
    </recommendedName>
</protein>
<dbReference type="EMBL" id="CP032514">
    <property type="protein sequence ID" value="AYD90120.1"/>
    <property type="molecule type" value="Genomic_DNA"/>
</dbReference>
<dbReference type="Gene3D" id="3.40.50.300">
    <property type="entry name" value="P-loop containing nucleotide triphosphate hydrolases"/>
    <property type="match status" value="1"/>
</dbReference>
<evidence type="ECO:0000313" key="4">
    <source>
        <dbReference type="Proteomes" id="UP000273001"/>
    </source>
</evidence>
<keyword evidence="4" id="KW-1185">Reference proteome</keyword>
<evidence type="ECO:0000313" key="3">
    <source>
        <dbReference type="EMBL" id="AYD90120.1"/>
    </source>
</evidence>
<evidence type="ECO:0000256" key="1">
    <source>
        <dbReference type="SAM" id="MobiDB-lite"/>
    </source>
</evidence>
<feature type="region of interest" description="Disordered" evidence="1">
    <location>
        <begin position="101"/>
        <end position="144"/>
    </location>
</feature>
<name>A0ABN5PNZ6_9ACTO</name>
<dbReference type="SUPFAM" id="SSF52540">
    <property type="entry name" value="P-loop containing nucleoside triphosphate hydrolases"/>
    <property type="match status" value="1"/>
</dbReference>
<accession>A0ABN5PNZ6</accession>
<evidence type="ECO:0000259" key="2">
    <source>
        <dbReference type="Pfam" id="PF01580"/>
    </source>
</evidence>
<sequence length="165" mass="17481">MEASGTTDSHRPGDAPPGGRPRRGSGRSCPRRPGRARPHALLAGTTGSGKSELLVSWLLQLALGTSPARLTLVLVDYKGVPPSACWPACHTRRASSLTWTPRALSGHCPPSRPRSDAGNASCPRTRPRTSSPCPHGSGSPAWSSPLTSLPRWLLAIPTSWTHWCA</sequence>
<dbReference type="Proteomes" id="UP000273001">
    <property type="component" value="Chromosome"/>
</dbReference>
<dbReference type="Pfam" id="PF01580">
    <property type="entry name" value="FtsK_SpoIIIE"/>
    <property type="match status" value="1"/>
</dbReference>
<feature type="region of interest" description="Disordered" evidence="1">
    <location>
        <begin position="1"/>
        <end position="46"/>
    </location>
</feature>
<organism evidence="3 4">
    <name type="scientific">Actinomyces lilanjuaniae</name>
    <dbReference type="NCBI Taxonomy" id="2321394"/>
    <lineage>
        <taxon>Bacteria</taxon>
        <taxon>Bacillati</taxon>
        <taxon>Actinomycetota</taxon>
        <taxon>Actinomycetes</taxon>
        <taxon>Actinomycetales</taxon>
        <taxon>Actinomycetaceae</taxon>
        <taxon>Actinomyces</taxon>
    </lineage>
</organism>
<dbReference type="InterPro" id="IPR002543">
    <property type="entry name" value="FtsK_dom"/>
</dbReference>
<feature type="compositionally biased region" description="Low complexity" evidence="1">
    <location>
        <begin position="121"/>
        <end position="134"/>
    </location>
</feature>
<gene>
    <name evidence="3" type="ORF">D5R93_09110</name>
</gene>
<feature type="compositionally biased region" description="Basic residues" evidence="1">
    <location>
        <begin position="20"/>
        <end position="38"/>
    </location>
</feature>
<feature type="domain" description="FtsK" evidence="2">
    <location>
        <begin position="38"/>
        <end position="80"/>
    </location>
</feature>
<dbReference type="InterPro" id="IPR027417">
    <property type="entry name" value="P-loop_NTPase"/>
</dbReference>
<reference evidence="3 4" key="1">
    <citation type="submission" date="2018-09" db="EMBL/GenBank/DDBJ databases">
        <authorList>
            <person name="Li J."/>
        </authorList>
    </citation>
    <scope>NUCLEOTIDE SEQUENCE [LARGE SCALE GENOMIC DNA]</scope>
    <source>
        <strain evidence="3 4">2129</strain>
    </source>
</reference>
<proteinExistence type="predicted"/>